<dbReference type="AlphaFoldDB" id="A0A6N8U4K9"/>
<dbReference type="RefSeq" id="WP_160624547.1">
    <property type="nucleotide sequence ID" value="NZ_WUUQ01000001.1"/>
</dbReference>
<evidence type="ECO:0000313" key="1">
    <source>
        <dbReference type="EMBL" id="MXQ73126.1"/>
    </source>
</evidence>
<keyword evidence="2" id="KW-1185">Reference proteome</keyword>
<organism evidence="1 2">
    <name type="scientific">Copranaerobaculum intestinale</name>
    <dbReference type="NCBI Taxonomy" id="2692629"/>
    <lineage>
        <taxon>Bacteria</taxon>
        <taxon>Bacillati</taxon>
        <taxon>Bacillota</taxon>
        <taxon>Erysipelotrichia</taxon>
        <taxon>Erysipelotrichales</taxon>
        <taxon>Erysipelotrichaceae</taxon>
        <taxon>Copranaerobaculum</taxon>
    </lineage>
</organism>
<dbReference type="EMBL" id="WUUQ01000001">
    <property type="protein sequence ID" value="MXQ73126.1"/>
    <property type="molecule type" value="Genomic_DNA"/>
</dbReference>
<dbReference type="Proteomes" id="UP000434036">
    <property type="component" value="Unassembled WGS sequence"/>
</dbReference>
<name>A0A6N8U4K9_9FIRM</name>
<reference evidence="1 2" key="1">
    <citation type="submission" date="2019-12" db="EMBL/GenBank/DDBJ databases">
        <authorList>
            <person name="Yang R."/>
        </authorList>
    </citation>
    <scope>NUCLEOTIDE SEQUENCE [LARGE SCALE GENOMIC DNA]</scope>
    <source>
        <strain evidence="1 2">DONG20-135</strain>
    </source>
</reference>
<proteinExistence type="predicted"/>
<accession>A0A6N8U4K9</accession>
<reference evidence="1 2" key="2">
    <citation type="submission" date="2020-01" db="EMBL/GenBank/DDBJ databases">
        <title>Clostridiaceae sp. nov. isolated from the gut of human by culturomics.</title>
        <authorList>
            <person name="Chang Y."/>
        </authorList>
    </citation>
    <scope>NUCLEOTIDE SEQUENCE [LARGE SCALE GENOMIC DNA]</scope>
    <source>
        <strain evidence="1 2">DONG20-135</strain>
    </source>
</reference>
<evidence type="ECO:0000313" key="2">
    <source>
        <dbReference type="Proteomes" id="UP000434036"/>
    </source>
</evidence>
<gene>
    <name evidence="1" type="ORF">GSF08_04155</name>
</gene>
<sequence>MKRNFLSIFGIEPFKIRDYMLNEILMGIQENGGEILNTQIQKSYPNHYAFFLVLYEDNNHYSEIHAFLESYEEITKKTVWHQQNT</sequence>
<protein>
    <submittedName>
        <fullName evidence="1">Uncharacterized protein</fullName>
    </submittedName>
</protein>
<comment type="caution">
    <text evidence="1">The sequence shown here is derived from an EMBL/GenBank/DDBJ whole genome shotgun (WGS) entry which is preliminary data.</text>
</comment>